<dbReference type="Pfam" id="PF12860">
    <property type="entry name" value="PAS_7"/>
    <property type="match status" value="1"/>
</dbReference>
<name>A0A0C1YCH2_9CYAN</name>
<dbReference type="PROSITE" id="PS50109">
    <property type="entry name" value="HIS_KIN"/>
    <property type="match status" value="1"/>
</dbReference>
<proteinExistence type="inferred from homology"/>
<dbReference type="Pfam" id="PF02518">
    <property type="entry name" value="HATPase_c"/>
    <property type="match status" value="1"/>
</dbReference>
<dbReference type="InterPro" id="IPR003594">
    <property type="entry name" value="HATPase_dom"/>
</dbReference>
<accession>A0A0C1YCH2</accession>
<dbReference type="PRINTS" id="PR00344">
    <property type="entry name" value="BCTRLSENSOR"/>
</dbReference>
<evidence type="ECO:0000256" key="1">
    <source>
        <dbReference type="ARBA" id="ARBA00000085"/>
    </source>
</evidence>
<organism evidence="14">
    <name type="scientific">Lyngbya confervoides BDU141951</name>
    <dbReference type="NCBI Taxonomy" id="1574623"/>
    <lineage>
        <taxon>Bacteria</taxon>
        <taxon>Bacillati</taxon>
        <taxon>Cyanobacteriota</taxon>
        <taxon>Cyanophyceae</taxon>
        <taxon>Oscillatoriophycideae</taxon>
        <taxon>Oscillatoriales</taxon>
        <taxon>Microcoleaceae</taxon>
        <taxon>Lyngbya</taxon>
    </lineage>
</organism>
<keyword evidence="7" id="KW-0547">Nucleotide-binding</keyword>
<dbReference type="SMART" id="SM00387">
    <property type="entry name" value="HATPase_c"/>
    <property type="match status" value="1"/>
</dbReference>
<dbReference type="Gene3D" id="1.10.287.130">
    <property type="match status" value="1"/>
</dbReference>
<dbReference type="CDD" id="cd16922">
    <property type="entry name" value="HATPase_EvgS-ArcB-TorS-like"/>
    <property type="match status" value="1"/>
</dbReference>
<keyword evidence="6" id="KW-0808">Transferase</keyword>
<reference evidence="14" key="3">
    <citation type="submission" date="2020-02" db="EMBL/GenBank/DDBJ databases">
        <authorList>
            <person name="Sarangi A.N."/>
            <person name="Ghosh S."/>
            <person name="Mukherjee M."/>
            <person name="Tripathy S."/>
        </authorList>
    </citation>
    <scope>NUCLEOTIDE SEQUENCE</scope>
    <source>
        <strain evidence="14">BDU141951</strain>
    </source>
</reference>
<keyword evidence="5" id="KW-0597">Phosphoprotein</keyword>
<evidence type="ECO:0000256" key="6">
    <source>
        <dbReference type="ARBA" id="ARBA00022679"/>
    </source>
</evidence>
<dbReference type="InterPro" id="IPR003018">
    <property type="entry name" value="GAF"/>
</dbReference>
<evidence type="ECO:0000313" key="14">
    <source>
        <dbReference type="EMBL" id="NEV68616.1"/>
    </source>
</evidence>
<keyword evidence="9" id="KW-0067">ATP-binding</keyword>
<dbReference type="SUPFAM" id="SSF55781">
    <property type="entry name" value="GAF domain-like"/>
    <property type="match status" value="1"/>
</dbReference>
<dbReference type="SUPFAM" id="SSF55874">
    <property type="entry name" value="ATPase domain of HSP90 chaperone/DNA topoisomerase II/histidine kinase"/>
    <property type="match status" value="1"/>
</dbReference>
<keyword evidence="11" id="KW-0472">Membrane</keyword>
<dbReference type="InterPro" id="IPR011006">
    <property type="entry name" value="CheY-like_superfamily"/>
</dbReference>
<dbReference type="PROSITE" id="PS50110">
    <property type="entry name" value="RESPONSE_REGULATORY"/>
    <property type="match status" value="1"/>
</dbReference>
<dbReference type="GO" id="GO:0005886">
    <property type="term" value="C:plasma membrane"/>
    <property type="evidence" value="ECO:0007669"/>
    <property type="project" value="TreeGrafter"/>
</dbReference>
<evidence type="ECO:0000256" key="10">
    <source>
        <dbReference type="ARBA" id="ARBA00023012"/>
    </source>
</evidence>
<comment type="catalytic activity">
    <reaction evidence="1">
        <text>ATP + protein L-histidine = ADP + protein N-phospho-L-histidine.</text>
        <dbReference type="EC" id="2.7.13.3"/>
    </reaction>
</comment>
<dbReference type="Gene3D" id="3.30.565.10">
    <property type="entry name" value="Histidine kinase-like ATPase, C-terminal domain"/>
    <property type="match status" value="1"/>
</dbReference>
<comment type="caution">
    <text evidence="14">The sequence shown here is derived from an EMBL/GenBank/DDBJ whole genome shotgun (WGS) entry which is preliminary data.</text>
</comment>
<dbReference type="SMART" id="SM00388">
    <property type="entry name" value="HisKA"/>
    <property type="match status" value="1"/>
</dbReference>
<dbReference type="EMBL" id="JTHE02000003">
    <property type="protein sequence ID" value="NEV68616.1"/>
    <property type="molecule type" value="Genomic_DNA"/>
</dbReference>
<protein>
    <recommendedName>
        <fullName evidence="13">Circadian input-output histidine kinase CikA</fullName>
        <ecNumber evidence="4">2.7.13.3</ecNumber>
    </recommendedName>
</protein>
<dbReference type="SUPFAM" id="SSF47384">
    <property type="entry name" value="Homodimeric domain of signal transducing histidine kinase"/>
    <property type="match status" value="1"/>
</dbReference>
<dbReference type="InterPro" id="IPR036097">
    <property type="entry name" value="HisK_dim/P_sf"/>
</dbReference>
<evidence type="ECO:0000256" key="8">
    <source>
        <dbReference type="ARBA" id="ARBA00022777"/>
    </source>
</evidence>
<keyword evidence="12" id="KW-0131">Cell cycle</keyword>
<dbReference type="InterPro" id="IPR004358">
    <property type="entry name" value="Sig_transdc_His_kin-like_C"/>
</dbReference>
<evidence type="ECO:0000256" key="5">
    <source>
        <dbReference type="ARBA" id="ARBA00022553"/>
    </source>
</evidence>
<dbReference type="Pfam" id="PF00072">
    <property type="entry name" value="Response_reg"/>
    <property type="match status" value="1"/>
</dbReference>
<reference evidence="14" key="2">
    <citation type="journal article" date="2015" name="Genome Announc.">
        <title>Draft Genome Sequence of Filamentous Marine Cyanobacterium Lyngbya confervoides Strain BDU141951.</title>
        <authorList>
            <person name="Chandrababunaidu M.M."/>
            <person name="Sen D."/>
            <person name="Tripathy S."/>
        </authorList>
    </citation>
    <scope>NUCLEOTIDE SEQUENCE</scope>
    <source>
        <strain evidence="14">BDU141951</strain>
    </source>
</reference>
<keyword evidence="10" id="KW-0902">Two-component regulatory system</keyword>
<comment type="similarity">
    <text evidence="3">In the N-terminal section; belongs to the phytochrome family.</text>
</comment>
<reference evidence="14" key="1">
    <citation type="submission" date="2014-11" db="EMBL/GenBank/DDBJ databases">
        <authorList>
            <person name="Malar M.C."/>
            <person name="Sen D."/>
            <person name="Tripathy S."/>
        </authorList>
    </citation>
    <scope>NUCLEOTIDE SEQUENCE</scope>
    <source>
        <strain evidence="14">BDU141951</strain>
    </source>
</reference>
<dbReference type="CDD" id="cd00082">
    <property type="entry name" value="HisKA"/>
    <property type="match status" value="1"/>
</dbReference>
<evidence type="ECO:0000256" key="11">
    <source>
        <dbReference type="ARBA" id="ARBA00023136"/>
    </source>
</evidence>
<dbReference type="GO" id="GO:0009927">
    <property type="term" value="F:histidine phosphotransfer kinase activity"/>
    <property type="evidence" value="ECO:0007669"/>
    <property type="project" value="TreeGrafter"/>
</dbReference>
<dbReference type="FunFam" id="3.30.565.10:FF:000010">
    <property type="entry name" value="Sensor histidine kinase RcsC"/>
    <property type="match status" value="1"/>
</dbReference>
<dbReference type="PANTHER" id="PTHR43047">
    <property type="entry name" value="TWO-COMPONENT HISTIDINE PROTEIN KINASE"/>
    <property type="match status" value="1"/>
</dbReference>
<evidence type="ECO:0000256" key="4">
    <source>
        <dbReference type="ARBA" id="ARBA00012438"/>
    </source>
</evidence>
<gene>
    <name evidence="14" type="ORF">QQ91_016000</name>
</gene>
<evidence type="ECO:0000256" key="12">
    <source>
        <dbReference type="ARBA" id="ARBA00023306"/>
    </source>
</evidence>
<dbReference type="InterPro" id="IPR036890">
    <property type="entry name" value="HATPase_C_sf"/>
</dbReference>
<dbReference type="Gene3D" id="3.30.450.20">
    <property type="entry name" value="PAS domain"/>
    <property type="match status" value="1"/>
</dbReference>
<evidence type="ECO:0000256" key="2">
    <source>
        <dbReference type="ARBA" id="ARBA00004370"/>
    </source>
</evidence>
<dbReference type="PANTHER" id="PTHR43047:SF63">
    <property type="entry name" value="HISTIDINE KINASE"/>
    <property type="match status" value="1"/>
</dbReference>
<dbReference type="InterPro" id="IPR001789">
    <property type="entry name" value="Sig_transdc_resp-reg_receiver"/>
</dbReference>
<comment type="subcellular location">
    <subcellularLocation>
        <location evidence="2">Membrane</location>
    </subcellularLocation>
</comment>
<dbReference type="Gene3D" id="3.30.450.40">
    <property type="match status" value="1"/>
</dbReference>
<dbReference type="AlphaFoldDB" id="A0A0C1YCH2"/>
<dbReference type="InterPro" id="IPR005467">
    <property type="entry name" value="His_kinase_dom"/>
</dbReference>
<dbReference type="FunFam" id="1.10.287.130:FF:000038">
    <property type="entry name" value="Sensory transduction histidine kinase"/>
    <property type="match status" value="1"/>
</dbReference>
<evidence type="ECO:0000256" key="13">
    <source>
        <dbReference type="ARBA" id="ARBA00074306"/>
    </source>
</evidence>
<dbReference type="Pfam" id="PF00512">
    <property type="entry name" value="HisKA"/>
    <property type="match status" value="1"/>
</dbReference>
<dbReference type="EC" id="2.7.13.3" evidence="4"/>
<evidence type="ECO:0000256" key="9">
    <source>
        <dbReference type="ARBA" id="ARBA00022840"/>
    </source>
</evidence>
<sequence length="734" mass="81373">MHTFENSTWDIEDDEQALILNRVGDAIALFNAERRLTLFNDKFREMFDLSADWLSQRPQLADILDRLVAKSFWSAEQRNQVMAHCDEPTLQNQAMPLQQANQTYLELLVTNTSNQGQLFILRDLTRERQSQLQLAGEVHRLRFLLGLTEKLQTSDNLEEIGKFALNYLVEAMGAAFGDVKVVSGQGKNRVAGPLTNQISGQFIATYGKPAIAAMETVLQQGVKYGEGLLWDVVDTGKPMFVENYAEHPKSVPGFRHPGIGQLGIFPIPSADGSIIGVVTLESRTLQKLQEAPQQDMLLAACRTLGAAIERAQSQERLQRINRDLEQASRLKSEFLASMSHELRTPLNSILGFSELMLKQLPEDAPRKIGHVKAIRRSGQHLLNLINDILDLSKIESGKFELDLENVSVQNLCRECLSMVQPRADRKRLLLSLELDYRIDRVNLDARRVRQMIINLLSNAIKFTPEKGKVRLSVTLAYGSQLLDDFRPDDSTVNVSTPYLCIAVTDTGIGIPPEKRNLLFRPFQQIDASLTRRHEGTGLGLALTKRLAEMHGGTVSLKANTAVGSTFAIWLPLHEMRHVAPPSAAPVAVNQPLSGPASDCEACNGQAILVVEDQPYNQALISEVLEMEGFAVDLVSDGHAMMATMNSELVTDNSLPCLILMDVQLPGVDGLTLIQSLRQHPLWQSVPIVAVTAMAMPGDRDRCLAAGADDYITKPIDFDLLLQKTRQLTQTPAAD</sequence>
<dbReference type="Pfam" id="PF13185">
    <property type="entry name" value="GAF_2"/>
    <property type="match status" value="1"/>
</dbReference>
<dbReference type="GO" id="GO:0000155">
    <property type="term" value="F:phosphorelay sensor kinase activity"/>
    <property type="evidence" value="ECO:0007669"/>
    <property type="project" value="InterPro"/>
</dbReference>
<dbReference type="Gene3D" id="3.40.50.2300">
    <property type="match status" value="1"/>
</dbReference>
<evidence type="ECO:0000256" key="7">
    <source>
        <dbReference type="ARBA" id="ARBA00022741"/>
    </source>
</evidence>
<evidence type="ECO:0000256" key="3">
    <source>
        <dbReference type="ARBA" id="ARBA00006402"/>
    </source>
</evidence>
<dbReference type="SUPFAM" id="SSF52172">
    <property type="entry name" value="CheY-like"/>
    <property type="match status" value="1"/>
</dbReference>
<dbReference type="GO" id="GO:0005524">
    <property type="term" value="F:ATP binding"/>
    <property type="evidence" value="ECO:0007669"/>
    <property type="project" value="UniProtKB-KW"/>
</dbReference>
<dbReference type="SMART" id="SM00448">
    <property type="entry name" value="REC"/>
    <property type="match status" value="1"/>
</dbReference>
<dbReference type="InterPro" id="IPR003661">
    <property type="entry name" value="HisK_dim/P_dom"/>
</dbReference>
<dbReference type="InterPro" id="IPR029016">
    <property type="entry name" value="GAF-like_dom_sf"/>
</dbReference>
<keyword evidence="8" id="KW-0418">Kinase</keyword>